<comment type="caution">
    <text evidence="1">The sequence shown here is derived from an EMBL/GenBank/DDBJ whole genome shotgun (WGS) entry which is preliminary data.</text>
</comment>
<dbReference type="EMBL" id="PVNL01000097">
    <property type="protein sequence ID" value="PRQ05128.1"/>
    <property type="molecule type" value="Genomic_DNA"/>
</dbReference>
<proteinExistence type="predicted"/>
<reference evidence="1 2" key="1">
    <citation type="submission" date="2018-03" db="EMBL/GenBank/DDBJ databases">
        <title>Draft Genome Sequences of the Obligatory Marine Myxobacteria Enhygromyxa salina SWB007.</title>
        <authorList>
            <person name="Poehlein A."/>
            <person name="Moghaddam J.A."/>
            <person name="Harms H."/>
            <person name="Alanjari M."/>
            <person name="Koenig G.M."/>
            <person name="Daniel R."/>
            <person name="Schaeberle T.F."/>
        </authorList>
    </citation>
    <scope>NUCLEOTIDE SEQUENCE [LARGE SCALE GENOMIC DNA]</scope>
    <source>
        <strain evidence="1 2">SWB007</strain>
    </source>
</reference>
<accession>A0A2S9YJ38</accession>
<organism evidence="1 2">
    <name type="scientific">Enhygromyxa salina</name>
    <dbReference type="NCBI Taxonomy" id="215803"/>
    <lineage>
        <taxon>Bacteria</taxon>
        <taxon>Pseudomonadati</taxon>
        <taxon>Myxococcota</taxon>
        <taxon>Polyangia</taxon>
        <taxon>Nannocystales</taxon>
        <taxon>Nannocystaceae</taxon>
        <taxon>Enhygromyxa</taxon>
    </lineage>
</organism>
<name>A0A2S9YJ38_9BACT</name>
<evidence type="ECO:0000313" key="2">
    <source>
        <dbReference type="Proteomes" id="UP000238823"/>
    </source>
</evidence>
<gene>
    <name evidence="1" type="ORF">ENSA7_47570</name>
</gene>
<sequence length="212" mass="22133">MSCDVALGASDAPSASIQCASGVCDDDSDECIDCVPLEDDTTSECIGNVLMTTTNCSVDLKDCWPLGCDAQAKQCEIFDGECQSVVCDPILKLVTVTNECGPDSEEHQVHCVFGCSLDDGKCLEGPADCLSTTCIGDMIMVEAECVSEAAPIFIDCPLGCELGNCLGCSGQAKFVGCLGDGLAYYDECSVPIGVFDECEFGCDPDTIMCLPG</sequence>
<dbReference type="Proteomes" id="UP000238823">
    <property type="component" value="Unassembled WGS sequence"/>
</dbReference>
<protein>
    <submittedName>
        <fullName evidence="1">Uncharacterized protein</fullName>
    </submittedName>
</protein>
<evidence type="ECO:0000313" key="1">
    <source>
        <dbReference type="EMBL" id="PRQ05128.1"/>
    </source>
</evidence>
<dbReference type="AlphaFoldDB" id="A0A2S9YJ38"/>